<evidence type="ECO:0000256" key="1">
    <source>
        <dbReference type="SAM" id="Phobius"/>
    </source>
</evidence>
<keyword evidence="1" id="KW-0472">Membrane</keyword>
<accession>A0A6C1B5Y4</accession>
<dbReference type="KEGG" id="azq:G3580_16645"/>
<keyword evidence="3" id="KW-1185">Reference proteome</keyword>
<feature type="transmembrane region" description="Helical" evidence="1">
    <location>
        <begin position="157"/>
        <end position="179"/>
    </location>
</feature>
<dbReference type="RefSeq" id="WP_173767386.1">
    <property type="nucleotide sequence ID" value="NZ_CP048836.1"/>
</dbReference>
<keyword evidence="1" id="KW-0812">Transmembrane</keyword>
<evidence type="ECO:0000313" key="2">
    <source>
        <dbReference type="EMBL" id="QID19101.1"/>
    </source>
</evidence>
<reference evidence="2 3" key="1">
    <citation type="submission" date="2020-02" db="EMBL/GenBank/DDBJ databases">
        <title>Nitrogenibacter mangrovi gen. nov., sp. nov. isolated from mangrove sediment, a denitrifying betaproteobacterium.</title>
        <authorList>
            <person name="Liao H."/>
            <person name="Tian Y."/>
        </authorList>
    </citation>
    <scope>NUCLEOTIDE SEQUENCE [LARGE SCALE GENOMIC DNA]</scope>
    <source>
        <strain evidence="2 3">M9-3-2</strain>
    </source>
</reference>
<name>A0A6C1B5Y4_9RHOO</name>
<dbReference type="Proteomes" id="UP000501991">
    <property type="component" value="Chromosome"/>
</dbReference>
<protein>
    <submittedName>
        <fullName evidence="2">Uncharacterized protein</fullName>
    </submittedName>
</protein>
<evidence type="ECO:0000313" key="3">
    <source>
        <dbReference type="Proteomes" id="UP000501991"/>
    </source>
</evidence>
<feature type="transmembrane region" description="Helical" evidence="1">
    <location>
        <begin position="81"/>
        <end position="103"/>
    </location>
</feature>
<proteinExistence type="predicted"/>
<dbReference type="AlphaFoldDB" id="A0A6C1B5Y4"/>
<sequence length="185" mass="19210">MRASLTDWLIRHSSGRLALAALAATVLFMLTVVPAGDAKVAVHAGTAGQPDTSLHYTAQDLYRMAGQLGAAGRSAYLASRLAGFDLCFPALYGAGLALALGWLARAFAPASAWRWIPLLPLAAALADYLENAAVALVMLRYPAPTPVIDQLAGGLTALKWALVGASLVAIVASGVFRLARGRSDP</sequence>
<feature type="transmembrane region" description="Helical" evidence="1">
    <location>
        <begin position="115"/>
        <end position="137"/>
    </location>
</feature>
<organism evidence="2 3">
    <name type="scientific">Nitrogeniibacter mangrovi</name>
    <dbReference type="NCBI Taxonomy" id="2016596"/>
    <lineage>
        <taxon>Bacteria</taxon>
        <taxon>Pseudomonadati</taxon>
        <taxon>Pseudomonadota</taxon>
        <taxon>Betaproteobacteria</taxon>
        <taxon>Rhodocyclales</taxon>
        <taxon>Zoogloeaceae</taxon>
        <taxon>Nitrogeniibacter</taxon>
    </lineage>
</organism>
<keyword evidence="1" id="KW-1133">Transmembrane helix</keyword>
<gene>
    <name evidence="2" type="ORF">G3580_16645</name>
</gene>
<dbReference type="EMBL" id="CP048836">
    <property type="protein sequence ID" value="QID19101.1"/>
    <property type="molecule type" value="Genomic_DNA"/>
</dbReference>